<sequence>MHVTFTGAGRDALDAALSRAPTHWQPMLSAVRDDGCGLVMVAQGRERFVVPTDRPYIVVIGDDMAAALGPGAFHVRSLRRYLARCRLALVVAGAPLAALYGESTARAARQRQDVVIVETRPEREAEWVEHIRRHAPADVGIALATPVAQGRA</sequence>
<proteinExistence type="predicted"/>
<organism evidence="1 2">
    <name type="scientific">Methylorubrum extorquens DSM 13060</name>
    <dbReference type="NCBI Taxonomy" id="882800"/>
    <lineage>
        <taxon>Bacteria</taxon>
        <taxon>Pseudomonadati</taxon>
        <taxon>Pseudomonadota</taxon>
        <taxon>Alphaproteobacteria</taxon>
        <taxon>Hyphomicrobiales</taxon>
        <taxon>Methylobacteriaceae</taxon>
        <taxon>Methylorubrum</taxon>
    </lineage>
</organism>
<name>H1KG89_METEX</name>
<dbReference type="RefSeq" id="WP_003598719.1">
    <property type="nucleotide sequence ID" value="NZ_AGJK01000031.1"/>
</dbReference>
<comment type="caution">
    <text evidence="1">The sequence shown here is derived from an EMBL/GenBank/DDBJ whole genome shotgun (WGS) entry which is preliminary data.</text>
</comment>
<dbReference type="Proteomes" id="UP000004382">
    <property type="component" value="Unassembled WGS sequence"/>
</dbReference>
<evidence type="ECO:0000313" key="2">
    <source>
        <dbReference type="Proteomes" id="UP000004382"/>
    </source>
</evidence>
<evidence type="ECO:0000313" key="1">
    <source>
        <dbReference type="EMBL" id="EHP93430.1"/>
    </source>
</evidence>
<dbReference type="AlphaFoldDB" id="H1KG89"/>
<dbReference type="EMBL" id="AGJK01000031">
    <property type="protein sequence ID" value="EHP93430.1"/>
    <property type="molecule type" value="Genomic_DNA"/>
</dbReference>
<accession>H1KG89</accession>
<protein>
    <submittedName>
        <fullName evidence="1">Uncharacterized protein</fullName>
    </submittedName>
</protein>
<gene>
    <name evidence="1" type="ORF">MetexDRAFT_1651</name>
</gene>
<reference evidence="1 2" key="1">
    <citation type="submission" date="2011-09" db="EMBL/GenBank/DDBJ databases">
        <title>The draft genome of Methylobacterium extorquens DSM 13060.</title>
        <authorList>
            <consortium name="US DOE Joint Genome Institute (JGI-PGF)"/>
            <person name="Lucas S."/>
            <person name="Han J."/>
            <person name="Lapidus A."/>
            <person name="Cheng J.-F."/>
            <person name="Goodwin L."/>
            <person name="Pitluck S."/>
            <person name="Peters L."/>
            <person name="Land M.L."/>
            <person name="Hauser L."/>
            <person name="Koskimaki J."/>
            <person name="Halonen O."/>
            <person name="Pirttila A."/>
            <person name="Frank C."/>
            <person name="Woyke T.J."/>
        </authorList>
    </citation>
    <scope>NUCLEOTIDE SEQUENCE [LARGE SCALE GENOMIC DNA]</scope>
    <source>
        <strain evidence="1 2">DSM 13060</strain>
    </source>
</reference>
<dbReference type="PATRIC" id="fig|882800.3.peg.1621"/>